<dbReference type="PANTHER" id="PTHR34354:SF1">
    <property type="entry name" value="NADPH-DEPENDENT 7-CYANO-7-DEAZAGUANINE REDUCTASE"/>
    <property type="match status" value="1"/>
</dbReference>
<evidence type="ECO:0000256" key="1">
    <source>
        <dbReference type="ARBA" id="ARBA00022490"/>
    </source>
</evidence>
<dbReference type="GO" id="GO:0008616">
    <property type="term" value="P:tRNA queuosine(34) biosynthetic process"/>
    <property type="evidence" value="ECO:0007669"/>
    <property type="project" value="UniProtKB-UniRule"/>
</dbReference>
<comment type="caution">
    <text evidence="6">The sequence shown here is derived from an EMBL/GenBank/DDBJ whole genome shotgun (WGS) entry which is preliminary data.</text>
</comment>
<comment type="catalytic activity">
    <reaction evidence="5">
        <text>7-aminomethyl-7-carbaguanine + 2 NADP(+) = 7-cyano-7-carbaguanine + 2 NADPH + 3 H(+)</text>
        <dbReference type="Rhea" id="RHEA:13409"/>
        <dbReference type="ChEBI" id="CHEBI:15378"/>
        <dbReference type="ChEBI" id="CHEBI:45075"/>
        <dbReference type="ChEBI" id="CHEBI:57783"/>
        <dbReference type="ChEBI" id="CHEBI:58349"/>
        <dbReference type="ChEBI" id="CHEBI:58703"/>
        <dbReference type="EC" id="1.7.1.13"/>
    </reaction>
</comment>
<feature type="binding site" evidence="5">
    <location>
        <begin position="81"/>
        <end position="83"/>
    </location>
    <ligand>
        <name>substrate</name>
    </ligand>
</feature>
<comment type="pathway">
    <text evidence="5">tRNA modification; tRNA-queuosine biosynthesis.</text>
</comment>
<proteinExistence type="inferred from homology"/>
<keyword evidence="4 5" id="KW-0560">Oxidoreductase</keyword>
<dbReference type="PANTHER" id="PTHR34354">
    <property type="entry name" value="NADPH-DEPENDENT 7-CYANO-7-DEAZAGUANINE REDUCTASE"/>
    <property type="match status" value="1"/>
</dbReference>
<evidence type="ECO:0000256" key="4">
    <source>
        <dbReference type="ARBA" id="ARBA00023002"/>
    </source>
</evidence>
<dbReference type="GO" id="GO:0033739">
    <property type="term" value="F:preQ1 synthase activity"/>
    <property type="evidence" value="ECO:0007669"/>
    <property type="project" value="UniProtKB-UniRule"/>
</dbReference>
<dbReference type="PATRIC" id="fig|1560234.3.peg.1015"/>
<dbReference type="UniPathway" id="UPA00392"/>
<dbReference type="HAMAP" id="MF_00818">
    <property type="entry name" value="QueF_type1"/>
    <property type="match status" value="1"/>
</dbReference>
<dbReference type="InterPro" id="IPR043133">
    <property type="entry name" value="GTP-CH-I_C/QueF"/>
</dbReference>
<evidence type="ECO:0000256" key="2">
    <source>
        <dbReference type="ARBA" id="ARBA00022785"/>
    </source>
</evidence>
<keyword evidence="2 5" id="KW-0671">Queuosine biosynthesis</keyword>
<dbReference type="OrthoDB" id="9789995at2"/>
<comment type="function">
    <text evidence="5">Catalyzes the NADPH-dependent reduction of 7-cyano-7-deazaguanine (preQ0) to 7-aminomethyl-7-deazaguanine (preQ1).</text>
</comment>
<evidence type="ECO:0000313" key="7">
    <source>
        <dbReference type="Proteomes" id="UP000091979"/>
    </source>
</evidence>
<dbReference type="NCBIfam" id="TIGR03139">
    <property type="entry name" value="QueF-II"/>
    <property type="match status" value="1"/>
</dbReference>
<dbReference type="GO" id="GO:0005737">
    <property type="term" value="C:cytoplasm"/>
    <property type="evidence" value="ECO:0007669"/>
    <property type="project" value="UniProtKB-SubCell"/>
</dbReference>
<protein>
    <recommendedName>
        <fullName evidence="5">NADPH-dependent 7-cyano-7-deazaguanine reductase</fullName>
        <ecNumber evidence="5">1.7.1.13</ecNumber>
    </recommendedName>
    <alternativeName>
        <fullName evidence="5">7-cyano-7-carbaguanine reductase</fullName>
    </alternativeName>
    <alternativeName>
        <fullName evidence="5">NADPH-dependent nitrile oxidoreductase</fullName>
    </alternativeName>
    <alternativeName>
        <fullName evidence="5">PreQ(0) reductase</fullName>
    </alternativeName>
</protein>
<comment type="subcellular location">
    <subcellularLocation>
        <location evidence="5">Cytoplasm</location>
    </subcellularLocation>
</comment>
<dbReference type="AlphaFoldDB" id="A0A1B7XBJ5"/>
<dbReference type="EMBL" id="JXMS01000018">
    <property type="protein sequence ID" value="OBQ50120.1"/>
    <property type="molecule type" value="Genomic_DNA"/>
</dbReference>
<name>A0A1B7XBJ5_9BACT</name>
<dbReference type="RefSeq" id="WP_066855764.1">
    <property type="nucleotide sequence ID" value="NZ_JXMS01000018.1"/>
</dbReference>
<feature type="active site" description="Thioimide intermediate" evidence="5">
    <location>
        <position position="59"/>
    </location>
</feature>
<feature type="active site" description="Proton donor" evidence="5">
    <location>
        <position position="66"/>
    </location>
</feature>
<dbReference type="Pfam" id="PF14489">
    <property type="entry name" value="QueF"/>
    <property type="match status" value="1"/>
</dbReference>
<sequence>MTITRSQDKTDHLKVLGKGGQTEYQLDGPHAGILETFPNNYPQRPYIVSVEFPEYTSLCPMTGQPDFGTIVVEYIPKDRIVESKSIKLYFFAYRNHQSFMETIANTMLEDFVEALAPLWCRVKGLFSPRGATTLHVFAEQFDTSSDNIDEIKAIVSEWKQEQNRHSS</sequence>
<evidence type="ECO:0000256" key="3">
    <source>
        <dbReference type="ARBA" id="ARBA00022857"/>
    </source>
</evidence>
<dbReference type="Proteomes" id="UP000091979">
    <property type="component" value="Unassembled WGS sequence"/>
</dbReference>
<organism evidence="6 7">
    <name type="scientific">Halodesulfovibrio spirochaetisodalis</name>
    <dbReference type="NCBI Taxonomy" id="1560234"/>
    <lineage>
        <taxon>Bacteria</taxon>
        <taxon>Pseudomonadati</taxon>
        <taxon>Thermodesulfobacteriota</taxon>
        <taxon>Desulfovibrionia</taxon>
        <taxon>Desulfovibrionales</taxon>
        <taxon>Desulfovibrionaceae</taxon>
        <taxon>Halodesulfovibrio</taxon>
    </lineage>
</organism>
<feature type="binding site" evidence="5">
    <location>
        <begin position="100"/>
        <end position="101"/>
    </location>
    <ligand>
        <name>substrate</name>
    </ligand>
</feature>
<comment type="similarity">
    <text evidence="5">Belongs to the GTP cyclohydrolase I family. QueF type 1 subfamily.</text>
</comment>
<evidence type="ECO:0000313" key="6">
    <source>
        <dbReference type="EMBL" id="OBQ50120.1"/>
    </source>
</evidence>
<dbReference type="SUPFAM" id="SSF55620">
    <property type="entry name" value="Tetrahydrobiopterin biosynthesis enzymes-like"/>
    <property type="match status" value="1"/>
</dbReference>
<gene>
    <name evidence="5" type="primary">queF</name>
    <name evidence="6" type="ORF">SP90_10800</name>
</gene>
<keyword evidence="1 5" id="KW-0963">Cytoplasm</keyword>
<dbReference type="STRING" id="1560234.SP90_10800"/>
<keyword evidence="7" id="KW-1185">Reference proteome</keyword>
<accession>A0A1B7XBJ5</accession>
<reference evidence="6 7" key="1">
    <citation type="submission" date="2015-01" db="EMBL/GenBank/DDBJ databases">
        <title>Desulfovibrio sp. JC271 draft genome sequence.</title>
        <authorList>
            <person name="Shivani Y."/>
            <person name="Subhash Y."/>
            <person name="Sasikala C."/>
            <person name="Ramana C.V."/>
        </authorList>
    </citation>
    <scope>NUCLEOTIDE SEQUENCE [LARGE SCALE GENOMIC DNA]</scope>
    <source>
        <strain evidence="6 7">JC271</strain>
    </source>
</reference>
<dbReference type="InterPro" id="IPR029500">
    <property type="entry name" value="QueF"/>
</dbReference>
<dbReference type="InterPro" id="IPR050084">
    <property type="entry name" value="NADPH_dep_7-cyano-7-deazaG_red"/>
</dbReference>
<dbReference type="InterPro" id="IPR016856">
    <property type="entry name" value="QueF_type1"/>
</dbReference>
<dbReference type="Gene3D" id="3.30.1130.10">
    <property type="match status" value="1"/>
</dbReference>
<evidence type="ECO:0000256" key="5">
    <source>
        <dbReference type="HAMAP-Rule" id="MF_00818"/>
    </source>
</evidence>
<keyword evidence="3 5" id="KW-0521">NADP</keyword>
<dbReference type="EC" id="1.7.1.13" evidence="5"/>